<dbReference type="PANTHER" id="PTHR11616">
    <property type="entry name" value="SODIUM/CHLORIDE DEPENDENT TRANSPORTER"/>
    <property type="match status" value="1"/>
</dbReference>
<feature type="transmembrane region" description="Helical" evidence="8">
    <location>
        <begin position="140"/>
        <end position="159"/>
    </location>
</feature>
<dbReference type="PROSITE" id="PS50267">
    <property type="entry name" value="NA_NEUROTRAN_SYMP_3"/>
    <property type="match status" value="1"/>
</dbReference>
<dbReference type="InterPro" id="IPR000175">
    <property type="entry name" value="Na/ntran_symport"/>
</dbReference>
<keyword evidence="9" id="KW-0732">Signal</keyword>
<comment type="caution">
    <text evidence="10">The sequence shown here is derived from an EMBL/GenBank/DDBJ whole genome shotgun (WGS) entry which is preliminary data.</text>
</comment>
<gene>
    <name evidence="10" type="ORF">PVAND_008996</name>
</gene>
<evidence type="ECO:0000256" key="6">
    <source>
        <dbReference type="ARBA" id="ARBA00022989"/>
    </source>
</evidence>
<dbReference type="AlphaFoldDB" id="A0A9J6CBY0"/>
<dbReference type="Proteomes" id="UP001107558">
    <property type="component" value="Chromosome 2"/>
</dbReference>
<dbReference type="GO" id="GO:0015375">
    <property type="term" value="F:glycine:sodium symporter activity"/>
    <property type="evidence" value="ECO:0007669"/>
    <property type="project" value="TreeGrafter"/>
</dbReference>
<dbReference type="OrthoDB" id="6581954at2759"/>
<name>A0A9J6CBY0_POLVA</name>
<evidence type="ECO:0000256" key="9">
    <source>
        <dbReference type="SAM" id="SignalP"/>
    </source>
</evidence>
<comment type="similarity">
    <text evidence="2">Belongs to the sodium:neurotransmitter symporter (SNF) (TC 2.A.22) family.</text>
</comment>
<evidence type="ECO:0000256" key="4">
    <source>
        <dbReference type="ARBA" id="ARBA00022692"/>
    </source>
</evidence>
<keyword evidence="6 8" id="KW-1133">Transmembrane helix</keyword>
<feature type="transmembrane region" description="Helical" evidence="8">
    <location>
        <begin position="185"/>
        <end position="212"/>
    </location>
</feature>
<evidence type="ECO:0000256" key="1">
    <source>
        <dbReference type="ARBA" id="ARBA00004141"/>
    </source>
</evidence>
<dbReference type="SUPFAM" id="SSF161070">
    <property type="entry name" value="SNF-like"/>
    <property type="match status" value="1"/>
</dbReference>
<dbReference type="InterPro" id="IPR037272">
    <property type="entry name" value="SNS_sf"/>
</dbReference>
<accession>A0A9J6CBY0</accession>
<keyword evidence="5" id="KW-0769">Symport</keyword>
<comment type="subcellular location">
    <subcellularLocation>
        <location evidence="1">Membrane</location>
        <topology evidence="1">Multi-pass membrane protein</topology>
    </subcellularLocation>
</comment>
<dbReference type="EMBL" id="JADBJN010000002">
    <property type="protein sequence ID" value="KAG5679429.1"/>
    <property type="molecule type" value="Genomic_DNA"/>
</dbReference>
<evidence type="ECO:0000313" key="10">
    <source>
        <dbReference type="EMBL" id="KAG5679429.1"/>
    </source>
</evidence>
<feature type="chain" id="PRO_5039934525" evidence="9">
    <location>
        <begin position="17"/>
        <end position="247"/>
    </location>
</feature>
<feature type="signal peptide" evidence="9">
    <location>
        <begin position="1"/>
        <end position="16"/>
    </location>
</feature>
<protein>
    <submittedName>
        <fullName evidence="10">Uncharacterized protein</fullName>
    </submittedName>
</protein>
<evidence type="ECO:0000313" key="11">
    <source>
        <dbReference type="Proteomes" id="UP001107558"/>
    </source>
</evidence>
<feature type="transmembrane region" description="Helical" evidence="8">
    <location>
        <begin position="110"/>
        <end position="128"/>
    </location>
</feature>
<evidence type="ECO:0000256" key="8">
    <source>
        <dbReference type="SAM" id="Phobius"/>
    </source>
</evidence>
<evidence type="ECO:0000256" key="3">
    <source>
        <dbReference type="ARBA" id="ARBA00022448"/>
    </source>
</evidence>
<proteinExistence type="inferred from homology"/>
<keyword evidence="7 8" id="KW-0472">Membrane</keyword>
<dbReference type="Pfam" id="PF00209">
    <property type="entry name" value="SNF"/>
    <property type="match status" value="1"/>
</dbReference>
<keyword evidence="3" id="KW-0813">Transport</keyword>
<dbReference type="PANTHER" id="PTHR11616:SF240">
    <property type="entry name" value="BLOATED TUBULES, ISOFORM B-RELATED"/>
    <property type="match status" value="1"/>
</dbReference>
<evidence type="ECO:0000256" key="7">
    <source>
        <dbReference type="ARBA" id="ARBA00023136"/>
    </source>
</evidence>
<reference evidence="10" key="1">
    <citation type="submission" date="2021-03" db="EMBL/GenBank/DDBJ databases">
        <title>Chromosome level genome of the anhydrobiotic midge Polypedilum vanderplanki.</title>
        <authorList>
            <person name="Yoshida Y."/>
            <person name="Kikawada T."/>
            <person name="Gusev O."/>
        </authorList>
    </citation>
    <scope>NUCLEOTIDE SEQUENCE</scope>
    <source>
        <strain evidence="10">NIAS01</strain>
        <tissue evidence="10">Whole body or cell culture</tissue>
    </source>
</reference>
<evidence type="ECO:0000256" key="2">
    <source>
        <dbReference type="ARBA" id="ARBA00006459"/>
    </source>
</evidence>
<organism evidence="10 11">
    <name type="scientific">Polypedilum vanderplanki</name>
    <name type="common">Sleeping chironomid midge</name>
    <dbReference type="NCBI Taxonomy" id="319348"/>
    <lineage>
        <taxon>Eukaryota</taxon>
        <taxon>Metazoa</taxon>
        <taxon>Ecdysozoa</taxon>
        <taxon>Arthropoda</taxon>
        <taxon>Hexapoda</taxon>
        <taxon>Insecta</taxon>
        <taxon>Pterygota</taxon>
        <taxon>Neoptera</taxon>
        <taxon>Endopterygota</taxon>
        <taxon>Diptera</taxon>
        <taxon>Nematocera</taxon>
        <taxon>Chironomoidea</taxon>
        <taxon>Chironomidae</taxon>
        <taxon>Chironominae</taxon>
        <taxon>Polypedilum</taxon>
        <taxon>Polypedilum</taxon>
    </lineage>
</organism>
<evidence type="ECO:0000256" key="5">
    <source>
        <dbReference type="ARBA" id="ARBA00022847"/>
    </source>
</evidence>
<keyword evidence="11" id="KW-1185">Reference proteome</keyword>
<sequence length="247" mass="27413">MFVIGIPIVLLEMALGQFLGQGAAHCWKSSPFFKGAAIVGRIGSWLGCIWISMQMSLALLHIGQMSFSSVPFRQCPSTVQLVDNKYEEVAVLGQRCLQKTFLRTVSESSLSFGLLAIGLVFIWVIIMMCTHSSRVNRRSILMFGMTTFGLLLFQLGWQVSNTLQTGLMPQTWPFNINILAQSSTWFYALIQVIMSTQIGIGAIPVVTGKFLYKGDALRMCTIYIINNVQPKLLSTSNMCASTNTEIF</sequence>
<keyword evidence="4 8" id="KW-0812">Transmembrane</keyword>
<dbReference type="GO" id="GO:0005886">
    <property type="term" value="C:plasma membrane"/>
    <property type="evidence" value="ECO:0007669"/>
    <property type="project" value="TreeGrafter"/>
</dbReference>